<protein>
    <submittedName>
        <fullName evidence="1">Uncharacterized protein</fullName>
    </submittedName>
</protein>
<dbReference type="AlphaFoldDB" id="A0A6C0F8A1"/>
<organism evidence="1">
    <name type="scientific">viral metagenome</name>
    <dbReference type="NCBI Taxonomy" id="1070528"/>
    <lineage>
        <taxon>unclassified sequences</taxon>
        <taxon>metagenomes</taxon>
        <taxon>organismal metagenomes</taxon>
    </lineage>
</organism>
<dbReference type="EMBL" id="MN738792">
    <property type="protein sequence ID" value="QHT37314.1"/>
    <property type="molecule type" value="Genomic_DNA"/>
</dbReference>
<accession>A0A6C0F8A1</accession>
<evidence type="ECO:0000313" key="1">
    <source>
        <dbReference type="EMBL" id="QHT37314.1"/>
    </source>
</evidence>
<name>A0A6C0F8A1_9ZZZZ</name>
<proteinExistence type="predicted"/>
<reference evidence="1" key="1">
    <citation type="journal article" date="2020" name="Nature">
        <title>Giant virus diversity and host interactions through global metagenomics.</title>
        <authorList>
            <person name="Schulz F."/>
            <person name="Roux S."/>
            <person name="Paez-Espino D."/>
            <person name="Jungbluth S."/>
            <person name="Walsh D.A."/>
            <person name="Denef V.J."/>
            <person name="McMahon K.D."/>
            <person name="Konstantinidis K.T."/>
            <person name="Eloe-Fadrosh E.A."/>
            <person name="Kyrpides N.C."/>
            <person name="Woyke T."/>
        </authorList>
    </citation>
    <scope>NUCLEOTIDE SEQUENCE</scope>
    <source>
        <strain evidence="1">GVMAG-S-ERX555967-131</strain>
    </source>
</reference>
<sequence>MSNKRLKKLKKQKIEEFRKVDGEDSKNITDDELGFYIINFGFCKDLGCLDNLHCLFKSRDEILYFEKELVDLVNNQFNFNIDAIFLTDQLARIKTIPNIDDMIDKFSVQTLDECTSLPVSRKEIYFHDYPEYTELYVTYIKQNGKWIAPVTAYKLLN</sequence>